<dbReference type="Proteomes" id="UP001176941">
    <property type="component" value="Chromosome 7"/>
</dbReference>
<evidence type="ECO:0000313" key="2">
    <source>
        <dbReference type="EMBL" id="CAI9178402.1"/>
    </source>
</evidence>
<evidence type="ECO:0000256" key="1">
    <source>
        <dbReference type="SAM" id="MobiDB-lite"/>
    </source>
</evidence>
<sequence length="193" mass="19108">MSLMGPPCVQAGVPGRAPRTGGPGELGHEKGRRPAGAAGLPGLSPSSQGGGPLGSSCPRPQGPPCLQPYLIVLTHFHSVIELPPRTLASPTCFQGLSGASPQGQGAPRDRGSLSLATGVAFGDGALGTTTVLGDSGGRALSPGPEHLGGASAWGASQTEPGPPSRTKLGFGHRCPKPGPCTGAPDPRNRPAKL</sequence>
<feature type="region of interest" description="Disordered" evidence="1">
    <location>
        <begin position="1"/>
        <end position="60"/>
    </location>
</feature>
<evidence type="ECO:0000313" key="3">
    <source>
        <dbReference type="Proteomes" id="UP001176941"/>
    </source>
</evidence>
<keyword evidence="3" id="KW-1185">Reference proteome</keyword>
<feature type="region of interest" description="Disordered" evidence="1">
    <location>
        <begin position="133"/>
        <end position="193"/>
    </location>
</feature>
<accession>A0ABN8ZWL7</accession>
<name>A0ABN8ZWL7_RANTA</name>
<protein>
    <submittedName>
        <fullName evidence="2">Uncharacterized protein</fullName>
    </submittedName>
</protein>
<feature type="compositionally biased region" description="Low complexity" evidence="1">
    <location>
        <begin position="34"/>
        <end position="47"/>
    </location>
</feature>
<reference evidence="2" key="1">
    <citation type="submission" date="2023-04" db="EMBL/GenBank/DDBJ databases">
        <authorList>
            <consortium name="ELIXIR-Norway"/>
        </authorList>
    </citation>
    <scope>NUCLEOTIDE SEQUENCE [LARGE SCALE GENOMIC DNA]</scope>
</reference>
<proteinExistence type="predicted"/>
<organism evidence="2 3">
    <name type="scientific">Rangifer tarandus platyrhynchus</name>
    <name type="common">Svalbard reindeer</name>
    <dbReference type="NCBI Taxonomy" id="3082113"/>
    <lineage>
        <taxon>Eukaryota</taxon>
        <taxon>Metazoa</taxon>
        <taxon>Chordata</taxon>
        <taxon>Craniata</taxon>
        <taxon>Vertebrata</taxon>
        <taxon>Euteleostomi</taxon>
        <taxon>Mammalia</taxon>
        <taxon>Eutheria</taxon>
        <taxon>Laurasiatheria</taxon>
        <taxon>Artiodactyla</taxon>
        <taxon>Ruminantia</taxon>
        <taxon>Pecora</taxon>
        <taxon>Cervidae</taxon>
        <taxon>Odocoileinae</taxon>
        <taxon>Rangifer</taxon>
    </lineage>
</organism>
<dbReference type="EMBL" id="OX459943">
    <property type="protein sequence ID" value="CAI9178402.1"/>
    <property type="molecule type" value="Genomic_DNA"/>
</dbReference>
<gene>
    <name evidence="2" type="ORF">MRATA1EN1_LOCUS27364</name>
</gene>